<dbReference type="SUPFAM" id="SSF48310">
    <property type="entry name" value="Aldehyde ferredoxin oxidoreductase, C-terminal domains"/>
    <property type="match status" value="1"/>
</dbReference>
<dbReference type="OrthoDB" id="9763894at2"/>
<keyword evidence="3" id="KW-0004">4Fe-4S</keyword>
<dbReference type="PANTHER" id="PTHR30038">
    <property type="entry name" value="ALDEHYDE FERREDOXIN OXIDOREDUCTASE"/>
    <property type="match status" value="1"/>
</dbReference>
<dbReference type="SMART" id="SM00790">
    <property type="entry name" value="AFOR_N"/>
    <property type="match status" value="1"/>
</dbReference>
<dbReference type="GO" id="GO:0009055">
    <property type="term" value="F:electron transfer activity"/>
    <property type="evidence" value="ECO:0007669"/>
    <property type="project" value="InterPro"/>
</dbReference>
<dbReference type="GO" id="GO:0046872">
    <property type="term" value="F:metal ion binding"/>
    <property type="evidence" value="ECO:0007669"/>
    <property type="project" value="UniProtKB-KW"/>
</dbReference>
<evidence type="ECO:0000256" key="7">
    <source>
        <dbReference type="ARBA" id="ARBA00023014"/>
    </source>
</evidence>
<comment type="similarity">
    <text evidence="2">Belongs to the AOR/FOR family.</text>
</comment>
<gene>
    <name evidence="10" type="ORF">SAMN05660706_1064</name>
</gene>
<keyword evidence="5" id="KW-0560">Oxidoreductase</keyword>
<dbReference type="SUPFAM" id="SSF56228">
    <property type="entry name" value="Aldehyde ferredoxin oxidoreductase, N-terminal domain"/>
    <property type="match status" value="1"/>
</dbReference>
<dbReference type="GO" id="GO:0016625">
    <property type="term" value="F:oxidoreductase activity, acting on the aldehyde or oxo group of donors, iron-sulfur protein as acceptor"/>
    <property type="evidence" value="ECO:0007669"/>
    <property type="project" value="InterPro"/>
</dbReference>
<accession>A0A1I6D5T8</accession>
<dbReference type="InterPro" id="IPR001203">
    <property type="entry name" value="OxRdtase_Ald_Fedxn_C"/>
</dbReference>
<evidence type="ECO:0000256" key="6">
    <source>
        <dbReference type="ARBA" id="ARBA00023004"/>
    </source>
</evidence>
<dbReference type="STRING" id="39060.SAMN05660706_1064"/>
<dbReference type="InterPro" id="IPR013984">
    <property type="entry name" value="Ald_Fedxn_OxRdtase_dom2"/>
</dbReference>
<evidence type="ECO:0000256" key="3">
    <source>
        <dbReference type="ARBA" id="ARBA00022485"/>
    </source>
</evidence>
<dbReference type="InterPro" id="IPR036503">
    <property type="entry name" value="Ald_Fedxn_OxRdtase_N_sf"/>
</dbReference>
<evidence type="ECO:0000256" key="2">
    <source>
        <dbReference type="ARBA" id="ARBA00011032"/>
    </source>
</evidence>
<evidence type="ECO:0000313" key="10">
    <source>
        <dbReference type="EMBL" id="SFR00834.1"/>
    </source>
</evidence>
<dbReference type="InterPro" id="IPR013985">
    <property type="entry name" value="Ald_Fedxn_OxRdtase_dom3"/>
</dbReference>
<comment type="cofactor">
    <cofactor evidence="1">
        <name>[4Fe-4S] cluster</name>
        <dbReference type="ChEBI" id="CHEBI:49883"/>
    </cofactor>
</comment>
<reference evidence="11" key="1">
    <citation type="submission" date="2016-10" db="EMBL/GenBank/DDBJ databases">
        <authorList>
            <person name="Varghese N."/>
            <person name="Submissions S."/>
        </authorList>
    </citation>
    <scope>NUCLEOTIDE SEQUENCE [LARGE SCALE GENOMIC DNA]</scope>
    <source>
        <strain evidence="11">DSM 3669</strain>
    </source>
</reference>
<evidence type="ECO:0000256" key="1">
    <source>
        <dbReference type="ARBA" id="ARBA00001966"/>
    </source>
</evidence>
<name>A0A1I6D5T8_9FIRM</name>
<dbReference type="InterPro" id="IPR036021">
    <property type="entry name" value="Tungsten_al_ferr_oxy-like_C"/>
</dbReference>
<keyword evidence="7" id="KW-0411">Iron-sulfur</keyword>
<evidence type="ECO:0000256" key="5">
    <source>
        <dbReference type="ARBA" id="ARBA00023002"/>
    </source>
</evidence>
<evidence type="ECO:0000259" key="9">
    <source>
        <dbReference type="SMART" id="SM00790"/>
    </source>
</evidence>
<dbReference type="InterPro" id="IPR013983">
    <property type="entry name" value="Ald_Fedxn_OxRdtase_N"/>
</dbReference>
<feature type="domain" description="Aldehyde ferredoxin oxidoreductase N-terminal" evidence="9">
    <location>
        <begin position="3"/>
        <end position="206"/>
    </location>
</feature>
<protein>
    <submittedName>
        <fullName evidence="10">Aldehyde:ferredoxin oxidoreductase</fullName>
    </submittedName>
</protein>
<sequence length="621" mass="68006">MSITGNILRVNLSTKTTALERPGENFYRQYFGGRGLIIHYLLKELALGIDPLGPENKLIFAGGPLTGAPLPGTGRSSVGAKSPLTGAYGDSEAGGFWGAELNKAGFDAVIIEGKSDSPVYLWIKNGQAEIRDAGHIWGKKTAAAQDMIKEELGDNKIRIAQIGIAGENLVRYANIAHDLTHFAGRTGMGAVMGSKNLKAVAVRGTQKTALADPETVKELAQWMGQNVNKVSHLHDLGTACFVTMLNELGALPTRNFTSGTFDGAQQISGETIRDTIYVKSESCYSCPVRCKRVVKVLEPYNVDPVYGGPEYESIASLGSLLGIDNLAAVAKGNELCNSYGLDTISTGVSIAFAMECYEKGILTGEDTGGIELKFGNAEAMLEMIEQIAHRRDFGKILSEGVKRASEIIGRNSAEFAMHIKGQEIPMHEPRLKQGLGVGYMVSPTGADHCHNIHDTYFNVTADMIKPLGLLNPIPLQNIGEEKMRLLAYFGNWIHLGNCTLCCMFVPWSYRQVVQMVEAVTGWTTSLWELLKVGERAATLCRVFNIREGFTKNDDMIKSRWFEHSFAEGPLKGVKFSKEELEQARANYYRIMGWDEDGVPTQGKLMDLGIGWAEKYIGWRRG</sequence>
<dbReference type="Gene3D" id="3.60.9.10">
    <property type="entry name" value="Aldehyde ferredoxin oxidoreductase, N-terminal domain"/>
    <property type="match status" value="1"/>
</dbReference>
<keyword evidence="4" id="KW-0479">Metal-binding</keyword>
<dbReference type="Pfam" id="PF01314">
    <property type="entry name" value="AFOR_C"/>
    <property type="match status" value="1"/>
</dbReference>
<evidence type="ECO:0000256" key="4">
    <source>
        <dbReference type="ARBA" id="ARBA00022723"/>
    </source>
</evidence>
<organism evidence="10 11">
    <name type="scientific">Desulfoscipio geothermicus DSM 3669</name>
    <dbReference type="NCBI Taxonomy" id="1121426"/>
    <lineage>
        <taxon>Bacteria</taxon>
        <taxon>Bacillati</taxon>
        <taxon>Bacillota</taxon>
        <taxon>Clostridia</taxon>
        <taxon>Eubacteriales</taxon>
        <taxon>Desulfallaceae</taxon>
        <taxon>Desulfoscipio</taxon>
    </lineage>
</organism>
<dbReference type="Proteomes" id="UP000199584">
    <property type="component" value="Unassembled WGS sequence"/>
</dbReference>
<dbReference type="AlphaFoldDB" id="A0A1I6D5T8"/>
<dbReference type="Gene3D" id="1.10.599.10">
    <property type="entry name" value="Aldehyde Ferredoxin Oxidoreductase Protein, subunit A, domain 3"/>
    <property type="match status" value="1"/>
</dbReference>
<comment type="cofactor">
    <cofactor evidence="8">
        <name>tungstopterin</name>
        <dbReference type="ChEBI" id="CHEBI:30402"/>
    </cofactor>
</comment>
<dbReference type="InterPro" id="IPR051919">
    <property type="entry name" value="W-dependent_AOR"/>
</dbReference>
<evidence type="ECO:0000313" key="11">
    <source>
        <dbReference type="Proteomes" id="UP000199584"/>
    </source>
</evidence>
<dbReference type="PANTHER" id="PTHR30038:SF0">
    <property type="entry name" value="TUNGSTEN-CONTAINING ALDEHYDE FERREDOXIN OXIDOREDUCTASE"/>
    <property type="match status" value="1"/>
</dbReference>
<dbReference type="GO" id="GO:0051539">
    <property type="term" value="F:4 iron, 4 sulfur cluster binding"/>
    <property type="evidence" value="ECO:0007669"/>
    <property type="project" value="UniProtKB-KW"/>
</dbReference>
<proteinExistence type="inferred from homology"/>
<keyword evidence="6" id="KW-0408">Iron</keyword>
<dbReference type="Pfam" id="PF02730">
    <property type="entry name" value="AFOR_N"/>
    <property type="match status" value="1"/>
</dbReference>
<evidence type="ECO:0000256" key="8">
    <source>
        <dbReference type="ARBA" id="ARBA00049934"/>
    </source>
</evidence>
<dbReference type="RefSeq" id="WP_092482322.1">
    <property type="nucleotide sequence ID" value="NZ_FOYM01000006.1"/>
</dbReference>
<keyword evidence="11" id="KW-1185">Reference proteome</keyword>
<dbReference type="EMBL" id="FOYM01000006">
    <property type="protein sequence ID" value="SFR00834.1"/>
    <property type="molecule type" value="Genomic_DNA"/>
</dbReference>
<dbReference type="Gene3D" id="1.10.569.10">
    <property type="entry name" value="Aldehyde Ferredoxin Oxidoreductase Protein, subunit A, domain 2"/>
    <property type="match status" value="1"/>
</dbReference>